<sequence>LTLPCRASLSLLRRGKDFCVAKSEGEVLSEMCVHGSKRGGAGFLHGLVTLLRSFNETDLT</sequence>
<proteinExistence type="predicted"/>
<dbReference type="Proteomes" id="UP000762253">
    <property type="component" value="Unassembled WGS sequence"/>
</dbReference>
<organism evidence="1 2">
    <name type="scientific">Brasilonema octagenarum UFV-OR1</name>
    <dbReference type="NCBI Taxonomy" id="417115"/>
    <lineage>
        <taxon>Bacteria</taxon>
        <taxon>Bacillati</taxon>
        <taxon>Cyanobacteriota</taxon>
        <taxon>Cyanophyceae</taxon>
        <taxon>Nostocales</taxon>
        <taxon>Scytonemataceae</taxon>
        <taxon>Brasilonema</taxon>
        <taxon>Octagenarum group</taxon>
    </lineage>
</organism>
<dbReference type="RefSeq" id="WP_211178774.1">
    <property type="nucleotide sequence ID" value="NZ_QMEC01000236.1"/>
</dbReference>
<keyword evidence="2" id="KW-1185">Reference proteome</keyword>
<accession>A0ABX1MF35</accession>
<gene>
    <name evidence="1" type="ORF">DP115_32410</name>
</gene>
<feature type="non-terminal residue" evidence="1">
    <location>
        <position position="1"/>
    </location>
</feature>
<name>A0ABX1MF35_9CYAN</name>
<protein>
    <submittedName>
        <fullName evidence="1">Uncharacterized protein</fullName>
    </submittedName>
</protein>
<dbReference type="EMBL" id="QMEC01000236">
    <property type="protein sequence ID" value="NMF67190.1"/>
    <property type="molecule type" value="Genomic_DNA"/>
</dbReference>
<evidence type="ECO:0000313" key="2">
    <source>
        <dbReference type="Proteomes" id="UP000762253"/>
    </source>
</evidence>
<reference evidence="1 2" key="1">
    <citation type="submission" date="2018-06" db="EMBL/GenBank/DDBJ databases">
        <title>Comparative genomics of Brasilonema spp. strains.</title>
        <authorList>
            <person name="Alvarenga D.O."/>
            <person name="Fiore M.F."/>
            <person name="Varani A.M."/>
        </authorList>
    </citation>
    <scope>NUCLEOTIDE SEQUENCE [LARGE SCALE GENOMIC DNA]</scope>
    <source>
        <strain evidence="1 2">UFV-OR1</strain>
    </source>
</reference>
<evidence type="ECO:0000313" key="1">
    <source>
        <dbReference type="EMBL" id="NMF67190.1"/>
    </source>
</evidence>
<comment type="caution">
    <text evidence="1">The sequence shown here is derived from an EMBL/GenBank/DDBJ whole genome shotgun (WGS) entry which is preliminary data.</text>
</comment>